<keyword evidence="10" id="KW-1185">Reference proteome</keyword>
<evidence type="ECO:0000256" key="7">
    <source>
        <dbReference type="RuleBase" id="RU364083"/>
    </source>
</evidence>
<comment type="caution">
    <text evidence="9">The sequence shown here is derived from an EMBL/GenBank/DDBJ whole genome shotgun (WGS) entry which is preliminary data.</text>
</comment>
<dbReference type="EMBL" id="PJNB01000001">
    <property type="protein sequence ID" value="PKW16276.1"/>
    <property type="molecule type" value="Genomic_DNA"/>
</dbReference>
<dbReference type="PANTHER" id="PTHR42781:SF4">
    <property type="entry name" value="SPERMIDINE_PUTRESCINE IMPORT ATP-BINDING PROTEIN POTA"/>
    <property type="match status" value="1"/>
</dbReference>
<sequence length="362" mass="39554">MSVATKATTTRRGSVSLRGLTKEYAGARAVDGIDVDIPAGEFFTLLGPSGCGKTTTLMMLAGFVQPSGGDVLIDGRDVANVPPTHRDIGMVFQNYALFPHLTVFQNLAFPLEMRRLRRPEIARRVSEALKLVRLEQWADSYPGQLSGGQQQRVAVARAVVFNPPVLLMDEPLGALDRKLRLQLQLQIRSLQRELGLTVVYVTHDQDEAMSMSDRVAIMRQGKIEQVGTPTELYETPVSVFVADFLGDNNTIPARIVDDRHVRVGDVVLSVPTHGLAEGTDGVVLVRPERIQISDRPATFSGVVHEAVYLGSTSQYEVDVPGAGRLRCSVSHSGSHTVWEPGRRVGVELPAGSVRVMPRSEKE</sequence>
<dbReference type="InterPro" id="IPR005893">
    <property type="entry name" value="PotA-like"/>
</dbReference>
<dbReference type="GO" id="GO:0005524">
    <property type="term" value="F:ATP binding"/>
    <property type="evidence" value="ECO:0007669"/>
    <property type="project" value="UniProtKB-KW"/>
</dbReference>
<evidence type="ECO:0000256" key="3">
    <source>
        <dbReference type="ARBA" id="ARBA00022741"/>
    </source>
</evidence>
<dbReference type="GO" id="GO:0016887">
    <property type="term" value="F:ATP hydrolysis activity"/>
    <property type="evidence" value="ECO:0007669"/>
    <property type="project" value="InterPro"/>
</dbReference>
<evidence type="ECO:0000259" key="8">
    <source>
        <dbReference type="PROSITE" id="PS50893"/>
    </source>
</evidence>
<comment type="subunit">
    <text evidence="7">The complex is composed of two ATP-binding proteins (PotA), two transmembrane proteins (PotB and PotC) and a solute-binding protein (PotD).</text>
</comment>
<comment type="similarity">
    <text evidence="7">Belongs to the ABC transporter superfamily. Spermidine/putrescine importer (TC 3.A.1.11.1) family.</text>
</comment>
<dbReference type="SUPFAM" id="SSF50331">
    <property type="entry name" value="MOP-like"/>
    <property type="match status" value="1"/>
</dbReference>
<proteinExistence type="inferred from homology"/>
<protein>
    <recommendedName>
        <fullName evidence="7">Spermidine/putrescine import ATP-binding protein PotA</fullName>
        <ecNumber evidence="7">7.6.2.11</ecNumber>
    </recommendedName>
</protein>
<evidence type="ECO:0000256" key="5">
    <source>
        <dbReference type="ARBA" id="ARBA00022967"/>
    </source>
</evidence>
<dbReference type="InterPro" id="IPR017871">
    <property type="entry name" value="ABC_transporter-like_CS"/>
</dbReference>
<dbReference type="NCBIfam" id="TIGR01187">
    <property type="entry name" value="potA"/>
    <property type="match status" value="1"/>
</dbReference>
<dbReference type="Gene3D" id="2.40.50.100">
    <property type="match status" value="1"/>
</dbReference>
<dbReference type="RefSeq" id="WP_010311309.1">
    <property type="nucleotide sequence ID" value="NZ_CP061007.1"/>
</dbReference>
<dbReference type="AlphaFoldDB" id="A0A2N3Y028"/>
<evidence type="ECO:0000313" key="9">
    <source>
        <dbReference type="EMBL" id="PKW16276.1"/>
    </source>
</evidence>
<keyword evidence="4 7" id="KW-0067">ATP-binding</keyword>
<keyword evidence="5 7" id="KW-1278">Translocase</keyword>
<dbReference type="PANTHER" id="PTHR42781">
    <property type="entry name" value="SPERMIDINE/PUTRESCINE IMPORT ATP-BINDING PROTEIN POTA"/>
    <property type="match status" value="1"/>
</dbReference>
<comment type="catalytic activity">
    <reaction evidence="7">
        <text>ATP + H2O + polyamine-[polyamine-binding protein]Side 1 = ADP + phosphate + polyamineSide 2 + [polyamine-binding protein]Side 1.</text>
        <dbReference type="EC" id="7.6.2.11"/>
    </reaction>
</comment>
<dbReference type="InterPro" id="IPR003593">
    <property type="entry name" value="AAA+_ATPase"/>
</dbReference>
<dbReference type="GO" id="GO:0043190">
    <property type="term" value="C:ATP-binding cassette (ABC) transporter complex"/>
    <property type="evidence" value="ECO:0007669"/>
    <property type="project" value="InterPro"/>
</dbReference>
<dbReference type="Pfam" id="PF08402">
    <property type="entry name" value="TOBE_2"/>
    <property type="match status" value="1"/>
</dbReference>
<dbReference type="PROSITE" id="PS50893">
    <property type="entry name" value="ABC_TRANSPORTER_2"/>
    <property type="match status" value="1"/>
</dbReference>
<dbReference type="InterPro" id="IPR008995">
    <property type="entry name" value="Mo/tungstate-bd_C_term_dom"/>
</dbReference>
<dbReference type="InterPro" id="IPR013611">
    <property type="entry name" value="Transp-assoc_OB_typ2"/>
</dbReference>
<accession>A0A2N3Y028</accession>
<dbReference type="Proteomes" id="UP000233786">
    <property type="component" value="Unassembled WGS sequence"/>
</dbReference>
<dbReference type="InterPro" id="IPR003439">
    <property type="entry name" value="ABC_transporter-like_ATP-bd"/>
</dbReference>
<reference evidence="9" key="1">
    <citation type="submission" date="2017-12" db="EMBL/GenBank/DDBJ databases">
        <title>Sequencing the genomes of 1000 Actinobacteria strains.</title>
        <authorList>
            <person name="Klenk H.-P."/>
        </authorList>
    </citation>
    <scope>NUCLEOTIDE SEQUENCE [LARGE SCALE GENOMIC DNA]</scope>
    <source>
        <strain evidence="9">DSM 44228</strain>
    </source>
</reference>
<dbReference type="EC" id="7.6.2.11" evidence="7"/>
<comment type="function">
    <text evidence="7">Part of the ABC transporter complex PotABCD involved in spermidine/putrescine import. Responsible for energy coupling to the transport system.</text>
</comment>
<dbReference type="SUPFAM" id="SSF52540">
    <property type="entry name" value="P-loop containing nucleoside triphosphate hydrolases"/>
    <property type="match status" value="1"/>
</dbReference>
<keyword evidence="6 7" id="KW-0472">Membrane</keyword>
<name>A0A2N3Y028_SACSN</name>
<dbReference type="InterPro" id="IPR050093">
    <property type="entry name" value="ABC_SmlMolc_Importer"/>
</dbReference>
<evidence type="ECO:0000256" key="2">
    <source>
        <dbReference type="ARBA" id="ARBA00022475"/>
    </source>
</evidence>
<dbReference type="STRING" id="994479.GCA_000194155_05440"/>
<dbReference type="Pfam" id="PF00005">
    <property type="entry name" value="ABC_tran"/>
    <property type="match status" value="1"/>
</dbReference>
<dbReference type="PROSITE" id="PS00211">
    <property type="entry name" value="ABC_TRANSPORTER_1"/>
    <property type="match status" value="1"/>
</dbReference>
<feature type="domain" description="ABC transporter" evidence="8">
    <location>
        <begin position="15"/>
        <end position="245"/>
    </location>
</feature>
<evidence type="ECO:0000313" key="10">
    <source>
        <dbReference type="Proteomes" id="UP000233786"/>
    </source>
</evidence>
<keyword evidence="3 7" id="KW-0547">Nucleotide-binding</keyword>
<dbReference type="FunFam" id="3.40.50.300:FF:000133">
    <property type="entry name" value="Spermidine/putrescine import ATP-binding protein PotA"/>
    <property type="match status" value="1"/>
</dbReference>
<dbReference type="Gene3D" id="3.40.50.300">
    <property type="entry name" value="P-loop containing nucleotide triphosphate hydrolases"/>
    <property type="match status" value="1"/>
</dbReference>
<dbReference type="OrthoDB" id="9802264at2"/>
<evidence type="ECO:0000256" key="6">
    <source>
        <dbReference type="ARBA" id="ARBA00023136"/>
    </source>
</evidence>
<evidence type="ECO:0000256" key="4">
    <source>
        <dbReference type="ARBA" id="ARBA00022840"/>
    </source>
</evidence>
<organism evidence="9 10">
    <name type="scientific">Saccharopolyspora spinosa</name>
    <dbReference type="NCBI Taxonomy" id="60894"/>
    <lineage>
        <taxon>Bacteria</taxon>
        <taxon>Bacillati</taxon>
        <taxon>Actinomycetota</taxon>
        <taxon>Actinomycetes</taxon>
        <taxon>Pseudonocardiales</taxon>
        <taxon>Pseudonocardiaceae</taxon>
        <taxon>Saccharopolyspora</taxon>
    </lineage>
</organism>
<evidence type="ECO:0000256" key="1">
    <source>
        <dbReference type="ARBA" id="ARBA00022448"/>
    </source>
</evidence>
<gene>
    <name evidence="7" type="primary">potA</name>
    <name evidence="9" type="ORF">A8926_4093</name>
</gene>
<dbReference type="GO" id="GO:0015417">
    <property type="term" value="F:ABC-type polyamine transporter activity"/>
    <property type="evidence" value="ECO:0007669"/>
    <property type="project" value="UniProtKB-EC"/>
</dbReference>
<dbReference type="InterPro" id="IPR027417">
    <property type="entry name" value="P-loop_NTPase"/>
</dbReference>
<keyword evidence="1 7" id="KW-0813">Transport</keyword>
<keyword evidence="2 7" id="KW-1003">Cell membrane</keyword>
<dbReference type="SMART" id="SM00382">
    <property type="entry name" value="AAA"/>
    <property type="match status" value="1"/>
</dbReference>